<dbReference type="EMBL" id="LNZG01000016">
    <property type="protein sequence ID" value="ODA90216.1"/>
    <property type="molecule type" value="Genomic_DNA"/>
</dbReference>
<protein>
    <submittedName>
        <fullName evidence="1">Uncharacterized protein</fullName>
    </submittedName>
</protein>
<accession>A0A1E2SK28</accession>
<dbReference type="Proteomes" id="UP000094426">
    <property type="component" value="Unassembled WGS sequence"/>
</dbReference>
<name>A0A1E2SK28_LEIXY</name>
<organism evidence="1 2">
    <name type="scientific">Leifsonia xyli subsp. xyli</name>
    <dbReference type="NCBI Taxonomy" id="59736"/>
    <lineage>
        <taxon>Bacteria</taxon>
        <taxon>Bacillati</taxon>
        <taxon>Actinomycetota</taxon>
        <taxon>Actinomycetes</taxon>
        <taxon>Micrococcales</taxon>
        <taxon>Microbacteriaceae</taxon>
        <taxon>Leifsonia</taxon>
    </lineage>
</organism>
<dbReference type="RefSeq" id="WP_011185389.1">
    <property type="nucleotide sequence ID" value="NZ_LNZG01000016.1"/>
</dbReference>
<proteinExistence type="predicted"/>
<evidence type="ECO:0000313" key="1">
    <source>
        <dbReference type="EMBL" id="ODA90216.1"/>
    </source>
</evidence>
<comment type="caution">
    <text evidence="1">The sequence shown here is derived from an EMBL/GenBank/DDBJ whole genome shotgun (WGS) entry which is preliminary data.</text>
</comment>
<dbReference type="AlphaFoldDB" id="A0A1E2SK28"/>
<evidence type="ECO:0000313" key="2">
    <source>
        <dbReference type="Proteomes" id="UP000094426"/>
    </source>
</evidence>
<reference evidence="1 2" key="1">
    <citation type="submission" date="2015-11" db="EMBL/GenBank/DDBJ databases">
        <authorList>
            <person name="Zhang Y."/>
            <person name="Guo Z."/>
        </authorList>
    </citation>
    <scope>NUCLEOTIDE SEQUENCE [LARGE SCALE GENOMIC DNA]</scope>
    <source>
        <strain evidence="2">gdw1</strain>
    </source>
</reference>
<sequence>MMVAIDSLVLPASPAESGTPGFWLVFLGDWDAVSESKSEIWERPQADGSFAIAMDWRKSLTFSIKGAFLGAARSDVQAAKQLLKSTIRTRPISDRTRDGC</sequence>
<gene>
    <name evidence="1" type="ORF">ATY41_10670</name>
</gene>